<dbReference type="Pfam" id="PF01261">
    <property type="entry name" value="AP_endonuc_2"/>
    <property type="match status" value="1"/>
</dbReference>
<comment type="caution">
    <text evidence="3">The sequence shown here is derived from an EMBL/GenBank/DDBJ whole genome shotgun (WGS) entry which is preliminary data.</text>
</comment>
<dbReference type="NCBIfam" id="TIGR01409">
    <property type="entry name" value="TAT_signal_seq"/>
    <property type="match status" value="1"/>
</dbReference>
<dbReference type="PROSITE" id="PS51318">
    <property type="entry name" value="TAT"/>
    <property type="match status" value="1"/>
</dbReference>
<dbReference type="InterPro" id="IPR036237">
    <property type="entry name" value="Xyl_isomerase-like_sf"/>
</dbReference>
<dbReference type="InterPro" id="IPR019546">
    <property type="entry name" value="TAT_signal_bac_arc"/>
</dbReference>
<evidence type="ECO:0000313" key="4">
    <source>
        <dbReference type="Proteomes" id="UP000545761"/>
    </source>
</evidence>
<proteinExistence type="predicted"/>
<dbReference type="AlphaFoldDB" id="A0A7W0I7Y1"/>
<accession>A0A7W0I7Y1</accession>
<reference evidence="3 4" key="1">
    <citation type="submission" date="2020-07" db="EMBL/GenBank/DDBJ databases">
        <title>Streptomyces isolated from Indian soil.</title>
        <authorList>
            <person name="Mandal S."/>
            <person name="Maiti P.K."/>
        </authorList>
    </citation>
    <scope>NUCLEOTIDE SEQUENCE [LARGE SCALE GENOMIC DNA]</scope>
    <source>
        <strain evidence="3 4">PSKA28</strain>
    </source>
</reference>
<feature type="domain" description="Xylose isomerase-like TIM barrel" evidence="2">
    <location>
        <begin position="90"/>
        <end position="297"/>
    </location>
</feature>
<gene>
    <name evidence="3" type="ORF">H1D24_07435</name>
</gene>
<protein>
    <submittedName>
        <fullName evidence="3">TIM barrel protein</fullName>
    </submittedName>
</protein>
<dbReference type="Gene3D" id="3.20.20.150">
    <property type="entry name" value="Divalent-metal-dependent TIM barrel enzymes"/>
    <property type="match status" value="1"/>
</dbReference>
<dbReference type="Proteomes" id="UP000545761">
    <property type="component" value="Unassembled WGS sequence"/>
</dbReference>
<name>A0A7W0I7Y1_9ACTN</name>
<dbReference type="EMBL" id="JACEHE010000003">
    <property type="protein sequence ID" value="MBA2945648.1"/>
    <property type="molecule type" value="Genomic_DNA"/>
</dbReference>
<sequence>MCTGYGNERPADMRELVSRRGFLKAGAAAAVLGTAGAVGTPTAFAASDSAPQQQRPQRDKHRVPHEAVSIQLYTMRDLMDADLEATFAGLAAIGYRKVEQAGFHGRTAREFKAALDAYGLHATSGHQSPYPYDESRWRKMIEDAYILGQRYMVEPLPAFIATGLFSPLVPPSLAWGQYAQDLNKAAEQARIFGIEVGYHNHNPEFLPLPDDPSRTGYDILLAETDPGLVHFELDIYWAWRAGQDPVELLEAHPTRFRQFHVKDMDENGNITAPGTGVIDFARVFQAAADLGITEYIIEQDNAGQSAMETARLGFDLLSTIRW</sequence>
<dbReference type="PANTHER" id="PTHR12110">
    <property type="entry name" value="HYDROXYPYRUVATE ISOMERASE"/>
    <property type="match status" value="1"/>
</dbReference>
<evidence type="ECO:0000256" key="1">
    <source>
        <dbReference type="SAM" id="MobiDB-lite"/>
    </source>
</evidence>
<organism evidence="3 4">
    <name type="scientific">Streptomyces himalayensis subsp. himalayensis</name>
    <dbReference type="NCBI Taxonomy" id="2756131"/>
    <lineage>
        <taxon>Bacteria</taxon>
        <taxon>Bacillati</taxon>
        <taxon>Actinomycetota</taxon>
        <taxon>Actinomycetes</taxon>
        <taxon>Kitasatosporales</taxon>
        <taxon>Streptomycetaceae</taxon>
        <taxon>Streptomyces</taxon>
        <taxon>Streptomyces himalayensis</taxon>
    </lineage>
</organism>
<dbReference type="InterPro" id="IPR006311">
    <property type="entry name" value="TAT_signal"/>
</dbReference>
<dbReference type="InterPro" id="IPR013022">
    <property type="entry name" value="Xyl_isomerase-like_TIM-brl"/>
</dbReference>
<dbReference type="SUPFAM" id="SSF51658">
    <property type="entry name" value="Xylose isomerase-like"/>
    <property type="match status" value="1"/>
</dbReference>
<evidence type="ECO:0000259" key="2">
    <source>
        <dbReference type="Pfam" id="PF01261"/>
    </source>
</evidence>
<dbReference type="PANTHER" id="PTHR12110:SF41">
    <property type="entry name" value="INOSOSE DEHYDRATASE"/>
    <property type="match status" value="1"/>
</dbReference>
<dbReference type="InterPro" id="IPR050312">
    <property type="entry name" value="IolE/XylAMocC-like"/>
</dbReference>
<feature type="region of interest" description="Disordered" evidence="1">
    <location>
        <begin position="43"/>
        <end position="64"/>
    </location>
</feature>
<evidence type="ECO:0000313" key="3">
    <source>
        <dbReference type="EMBL" id="MBA2945648.1"/>
    </source>
</evidence>